<evidence type="ECO:0000256" key="2">
    <source>
        <dbReference type="ARBA" id="ARBA00008130"/>
    </source>
</evidence>
<evidence type="ECO:0000313" key="8">
    <source>
        <dbReference type="EMBL" id="AQM55798.1"/>
    </source>
</evidence>
<dbReference type="EMBL" id="KX656026">
    <property type="protein sequence ID" value="AQM55798.1"/>
    <property type="molecule type" value="Genomic_DNA"/>
</dbReference>
<dbReference type="Gene3D" id="1.20.1070.10">
    <property type="entry name" value="Rhodopsin 7-helix transmembrane proteins"/>
    <property type="match status" value="1"/>
</dbReference>
<dbReference type="SMART" id="SM01021">
    <property type="entry name" value="Bac_rhodopsin"/>
    <property type="match status" value="1"/>
</dbReference>
<feature type="transmembrane region" description="Helical" evidence="7">
    <location>
        <begin position="35"/>
        <end position="56"/>
    </location>
</feature>
<evidence type="ECO:0000256" key="4">
    <source>
        <dbReference type="ARBA" id="ARBA00022989"/>
    </source>
</evidence>
<feature type="transmembrane region" description="Helical" evidence="7">
    <location>
        <begin position="189"/>
        <end position="207"/>
    </location>
</feature>
<dbReference type="PANTHER" id="PTHR28286:SF1">
    <property type="entry name" value="30 KDA HEAT SHOCK PROTEIN-RELATED"/>
    <property type="match status" value="1"/>
</dbReference>
<evidence type="ECO:0000256" key="3">
    <source>
        <dbReference type="ARBA" id="ARBA00022692"/>
    </source>
</evidence>
<evidence type="ECO:0000256" key="6">
    <source>
        <dbReference type="SAM" id="MobiDB-lite"/>
    </source>
</evidence>
<keyword evidence="3 7" id="KW-0812">Transmembrane</keyword>
<dbReference type="AlphaFoldDB" id="A0A1Q1NHZ3"/>
<sequence>MAPAFQPLVKAGNQAVAINRPHGLDYHITKRGSDWLWAATALFGLVACIYVLLFFVAEIKNTSGLARYSLAAPFLIAFFEFFAYFTYASNLGWTGTQAEFHHVTVSRPVTNESPGVRQVFYAKYIAWFLSWPLLLFLQELAAASTSTSIQLESVSVLNMIHSLLVQIVGTFFWVIALLVGALIPSTYRWGYWTIGTFIMLVTQGIILQRQFQALHARGFAVCVLLFVNLIVWLYFICWGLSEGGNRIQPDSEAIFYGILDLCVFAIYPSFLVFLIGQFGNWPNFSFRGGAKSYNEGPVATSGTTAAANPEITAHRASTSDEVHYEKTEGPNSIRDSGETQVPRSSAAHNRGSETESESESV</sequence>
<feature type="transmembrane region" description="Helical" evidence="7">
    <location>
        <begin position="163"/>
        <end position="183"/>
    </location>
</feature>
<protein>
    <submittedName>
        <fullName evidence="8">30 kDa heat shock protein-like protein</fullName>
    </submittedName>
</protein>
<dbReference type="GO" id="GO:0005783">
    <property type="term" value="C:endoplasmic reticulum"/>
    <property type="evidence" value="ECO:0007669"/>
    <property type="project" value="TreeGrafter"/>
</dbReference>
<accession>A0A1Q1NHZ3</accession>
<feature type="transmembrane region" description="Helical" evidence="7">
    <location>
        <begin position="253"/>
        <end position="275"/>
    </location>
</feature>
<feature type="compositionally biased region" description="Polar residues" evidence="6">
    <location>
        <begin position="329"/>
        <end position="347"/>
    </location>
</feature>
<feature type="region of interest" description="Disordered" evidence="6">
    <location>
        <begin position="315"/>
        <end position="361"/>
    </location>
</feature>
<dbReference type="FunFam" id="1.20.1070.10:FF:000160">
    <property type="entry name" value="Related to Opsin-1"/>
    <property type="match status" value="1"/>
</dbReference>
<evidence type="ECO:0000256" key="7">
    <source>
        <dbReference type="SAM" id="Phobius"/>
    </source>
</evidence>
<feature type="transmembrane region" description="Helical" evidence="7">
    <location>
        <begin position="124"/>
        <end position="142"/>
    </location>
</feature>
<dbReference type="PANTHER" id="PTHR28286">
    <property type="match status" value="1"/>
</dbReference>
<proteinExistence type="inferred from homology"/>
<name>A0A1Q1NHZ3_ZYGBA</name>
<dbReference type="InterPro" id="IPR001425">
    <property type="entry name" value="Arc/bac/fun_rhodopsins"/>
</dbReference>
<dbReference type="GO" id="GO:0005886">
    <property type="term" value="C:plasma membrane"/>
    <property type="evidence" value="ECO:0007669"/>
    <property type="project" value="TreeGrafter"/>
</dbReference>
<evidence type="ECO:0000256" key="5">
    <source>
        <dbReference type="ARBA" id="ARBA00023136"/>
    </source>
</evidence>
<feature type="transmembrane region" description="Helical" evidence="7">
    <location>
        <begin position="68"/>
        <end position="87"/>
    </location>
</feature>
<reference evidence="8" key="1">
    <citation type="journal article" date="2017" name="BMC Genomics">
        <title>The Zygosaccharomyces bailii transcription factor Haa1 is required for acetic acid and copper stress responses suggesting subfunctionalization of the ancestral bifunctional protein Haa1/Cup2.</title>
        <authorList>
            <person name="Palma M."/>
            <person name="Dias P.J."/>
            <person name="Roque F.C."/>
            <person name="Luzia L."/>
            <person name="Guerreiro J.F."/>
            <person name="Sa-Correia I."/>
        </authorList>
    </citation>
    <scope>NUCLEOTIDE SEQUENCE</scope>
    <source>
        <strain evidence="8">IST302</strain>
    </source>
</reference>
<dbReference type="CDD" id="cd15239">
    <property type="entry name" value="7tm_YRO2_fungal-like"/>
    <property type="match status" value="1"/>
</dbReference>
<organism evidence="8">
    <name type="scientific">Zygosaccharomyces bailii</name>
    <dbReference type="NCBI Taxonomy" id="4954"/>
    <lineage>
        <taxon>Eukaryota</taxon>
        <taxon>Fungi</taxon>
        <taxon>Dikarya</taxon>
        <taxon>Ascomycota</taxon>
        <taxon>Saccharomycotina</taxon>
        <taxon>Saccharomycetes</taxon>
        <taxon>Saccharomycetales</taxon>
        <taxon>Saccharomycetaceae</taxon>
        <taxon>Zygosaccharomyces</taxon>
    </lineage>
</organism>
<keyword evidence="8" id="KW-0346">Stress response</keyword>
<keyword evidence="4 7" id="KW-1133">Transmembrane helix</keyword>
<comment type="similarity">
    <text evidence="2">Belongs to the archaeal/bacterial/fungal opsin family.</text>
</comment>
<feature type="transmembrane region" description="Helical" evidence="7">
    <location>
        <begin position="219"/>
        <end position="241"/>
    </location>
</feature>
<keyword evidence="5 7" id="KW-0472">Membrane</keyword>
<dbReference type="SUPFAM" id="SSF81321">
    <property type="entry name" value="Family A G protein-coupled receptor-like"/>
    <property type="match status" value="1"/>
</dbReference>
<dbReference type="InterPro" id="IPR043476">
    <property type="entry name" value="Yro2-like_7TM"/>
</dbReference>
<comment type="subcellular location">
    <subcellularLocation>
        <location evidence="1">Membrane</location>
        <topology evidence="1">Multi-pass membrane protein</topology>
    </subcellularLocation>
</comment>
<evidence type="ECO:0000256" key="1">
    <source>
        <dbReference type="ARBA" id="ARBA00004141"/>
    </source>
</evidence>
<feature type="compositionally biased region" description="Basic and acidic residues" evidence="6">
    <location>
        <begin position="317"/>
        <end position="328"/>
    </location>
</feature>